<dbReference type="Pfam" id="PF02518">
    <property type="entry name" value="HATPase_c"/>
    <property type="match status" value="1"/>
</dbReference>
<evidence type="ECO:0000313" key="14">
    <source>
        <dbReference type="Proteomes" id="UP001589647"/>
    </source>
</evidence>
<feature type="transmembrane region" description="Helical" evidence="9">
    <location>
        <begin position="407"/>
        <end position="427"/>
    </location>
</feature>
<dbReference type="RefSeq" id="WP_189650289.1">
    <property type="nucleotide sequence ID" value="NZ_BMRC01000013.1"/>
</dbReference>
<evidence type="ECO:0000256" key="3">
    <source>
        <dbReference type="ARBA" id="ARBA00022553"/>
    </source>
</evidence>
<comment type="catalytic activity">
    <reaction evidence="1">
        <text>ATP + protein L-histidine = ADP + protein N-phospho-L-histidine.</text>
        <dbReference type="EC" id="2.7.13.3"/>
    </reaction>
</comment>
<feature type="transmembrane region" description="Helical" evidence="9">
    <location>
        <begin position="306"/>
        <end position="327"/>
    </location>
</feature>
<dbReference type="Gene3D" id="1.20.5.1930">
    <property type="match status" value="1"/>
</dbReference>
<organism evidence="13 14">
    <name type="scientific">Nonomuraea spiralis</name>
    <dbReference type="NCBI Taxonomy" id="46182"/>
    <lineage>
        <taxon>Bacteria</taxon>
        <taxon>Bacillati</taxon>
        <taxon>Actinomycetota</taxon>
        <taxon>Actinomycetes</taxon>
        <taxon>Streptosporangiales</taxon>
        <taxon>Streptosporangiaceae</taxon>
        <taxon>Nonomuraea</taxon>
    </lineage>
</organism>
<keyword evidence="6" id="KW-0418">Kinase</keyword>
<keyword evidence="8" id="KW-0902">Two-component regulatory system</keyword>
<keyword evidence="10" id="KW-0732">Signal</keyword>
<proteinExistence type="predicted"/>
<feature type="domain" description="Histidine kinase/HSP90-like ATPase" evidence="11">
    <location>
        <begin position="203"/>
        <end position="289"/>
    </location>
</feature>
<dbReference type="InterPro" id="IPR003594">
    <property type="entry name" value="HATPase_dom"/>
</dbReference>
<reference evidence="13 14" key="1">
    <citation type="submission" date="2024-09" db="EMBL/GenBank/DDBJ databases">
        <authorList>
            <person name="Sun Q."/>
            <person name="Mori K."/>
        </authorList>
    </citation>
    <scope>NUCLEOTIDE SEQUENCE [LARGE SCALE GENOMIC DNA]</scope>
    <source>
        <strain evidence="13 14">CCM 3426</strain>
    </source>
</reference>
<keyword evidence="4" id="KW-0808">Transferase</keyword>
<dbReference type="EMBL" id="JBHMEI010000020">
    <property type="protein sequence ID" value="MFB9204739.1"/>
    <property type="molecule type" value="Genomic_DNA"/>
</dbReference>
<evidence type="ECO:0000259" key="11">
    <source>
        <dbReference type="Pfam" id="PF02518"/>
    </source>
</evidence>
<feature type="transmembrane region" description="Helical" evidence="9">
    <location>
        <begin position="433"/>
        <end position="457"/>
    </location>
</feature>
<evidence type="ECO:0000256" key="2">
    <source>
        <dbReference type="ARBA" id="ARBA00012438"/>
    </source>
</evidence>
<evidence type="ECO:0000259" key="12">
    <source>
        <dbReference type="Pfam" id="PF07730"/>
    </source>
</evidence>
<dbReference type="SUPFAM" id="SSF55874">
    <property type="entry name" value="ATPase domain of HSP90 chaperone/DNA topoisomerase II/histidine kinase"/>
    <property type="match status" value="1"/>
</dbReference>
<feature type="signal peptide" evidence="10">
    <location>
        <begin position="1"/>
        <end position="25"/>
    </location>
</feature>
<dbReference type="Gene3D" id="3.30.565.10">
    <property type="entry name" value="Histidine kinase-like ATPase, C-terminal domain"/>
    <property type="match status" value="1"/>
</dbReference>
<keyword evidence="14" id="KW-1185">Reference proteome</keyword>
<evidence type="ECO:0000256" key="7">
    <source>
        <dbReference type="ARBA" id="ARBA00022840"/>
    </source>
</evidence>
<dbReference type="GO" id="GO:0005524">
    <property type="term" value="F:ATP binding"/>
    <property type="evidence" value="ECO:0007669"/>
    <property type="project" value="UniProtKB-KW"/>
</dbReference>
<comment type="caution">
    <text evidence="13">The sequence shown here is derived from an EMBL/GenBank/DDBJ whole genome shotgun (WGS) entry which is preliminary data.</text>
</comment>
<evidence type="ECO:0000256" key="1">
    <source>
        <dbReference type="ARBA" id="ARBA00000085"/>
    </source>
</evidence>
<feature type="domain" description="Signal transduction histidine kinase subgroup 3 dimerisation and phosphoacceptor" evidence="12">
    <location>
        <begin position="103"/>
        <end position="154"/>
    </location>
</feature>
<sequence length="642" mass="65722">MSSLLLWCPLAGAALLYGAAVRATAGVTVAVAAGLVAAATVTAAVCGWRPPAVAGAALSSGGVAAVVWAFGRARRRARTRTEALAAHRAAGTRAGDAVADAVRLRMAAELHDTAAHRLTGIAVAAAAALHVTDPALRESALRHAGDTARLARAELAGAQAGVVAPAAIDALVAGWSGPGAGGGVPARVHYRRTATSAPPEVAAAAYRVVREALTNAARYAPGARVEIAVLGEPGRLTVEVRDSGGEEAHGDLGTGTGLAGLSTTVATCGGTLTAGPDAGGWTVRADFPAPAGAAPARGTWWRGPRAWDAALVGLAVALTMGASLLPGDSPPPRHLLVLGPLFALHALPLWWRVRRPAWSLAAMLSIYPVAMAGWTEPPAGDLFLWGWWVELAQLYAFGAYHRRRAGMLAILAVGLVGGLALALGPGIAGDRTAAWAVLGPAVAILSAPAWAAGVLVARLRARRRAAETTERDVLAGRLADVARDERERIAAGLRRTAVRHADAVVTAAERGDLEAVRDAARAGLDTLRRLLGELRRPAGADGPPPTLAGLEVLTARRRAGVRHVGDPDGLAPELEVGVFRTVEGMAGERITVSYLPEGVLVEGAAGRNSRRRLRTLADAYGGTLTTGGATGDGGDVRVWLPR</sequence>
<keyword evidence="9" id="KW-0812">Transmembrane</keyword>
<dbReference type="PANTHER" id="PTHR24421">
    <property type="entry name" value="NITRATE/NITRITE SENSOR PROTEIN NARX-RELATED"/>
    <property type="match status" value="1"/>
</dbReference>
<dbReference type="InterPro" id="IPR036890">
    <property type="entry name" value="HATPase_C_sf"/>
</dbReference>
<keyword evidence="9" id="KW-1133">Transmembrane helix</keyword>
<evidence type="ECO:0000256" key="9">
    <source>
        <dbReference type="SAM" id="Phobius"/>
    </source>
</evidence>
<dbReference type="InterPro" id="IPR011712">
    <property type="entry name" value="Sig_transdc_His_kin_sub3_dim/P"/>
</dbReference>
<evidence type="ECO:0000256" key="8">
    <source>
        <dbReference type="ARBA" id="ARBA00023012"/>
    </source>
</evidence>
<accession>A0ABV5IJM6</accession>
<feature type="transmembrane region" description="Helical" evidence="9">
    <location>
        <begin position="48"/>
        <end position="70"/>
    </location>
</feature>
<keyword evidence="9" id="KW-0472">Membrane</keyword>
<dbReference type="Proteomes" id="UP001589647">
    <property type="component" value="Unassembled WGS sequence"/>
</dbReference>
<dbReference type="Pfam" id="PF07730">
    <property type="entry name" value="HisKA_3"/>
    <property type="match status" value="1"/>
</dbReference>
<dbReference type="EC" id="2.7.13.3" evidence="2"/>
<evidence type="ECO:0000256" key="4">
    <source>
        <dbReference type="ARBA" id="ARBA00022679"/>
    </source>
</evidence>
<keyword evidence="3" id="KW-0597">Phosphoprotein</keyword>
<keyword evidence="5" id="KW-0547">Nucleotide-binding</keyword>
<gene>
    <name evidence="13" type="ORF">ACFFV7_26340</name>
</gene>
<name>A0ABV5IJM6_9ACTN</name>
<feature type="transmembrane region" description="Helical" evidence="9">
    <location>
        <begin position="333"/>
        <end position="351"/>
    </location>
</feature>
<evidence type="ECO:0000313" key="13">
    <source>
        <dbReference type="EMBL" id="MFB9204739.1"/>
    </source>
</evidence>
<dbReference type="InterPro" id="IPR050482">
    <property type="entry name" value="Sensor_HK_TwoCompSys"/>
</dbReference>
<feature type="chain" id="PRO_5047537962" description="histidine kinase" evidence="10">
    <location>
        <begin position="26"/>
        <end position="642"/>
    </location>
</feature>
<keyword evidence="7 13" id="KW-0067">ATP-binding</keyword>
<dbReference type="CDD" id="cd16917">
    <property type="entry name" value="HATPase_UhpB-NarQ-NarX-like"/>
    <property type="match status" value="1"/>
</dbReference>
<protein>
    <recommendedName>
        <fullName evidence="2">histidine kinase</fullName>
        <ecNumber evidence="2">2.7.13.3</ecNumber>
    </recommendedName>
</protein>
<evidence type="ECO:0000256" key="6">
    <source>
        <dbReference type="ARBA" id="ARBA00022777"/>
    </source>
</evidence>
<dbReference type="PANTHER" id="PTHR24421:SF10">
    <property type="entry name" value="NITRATE_NITRITE SENSOR PROTEIN NARQ"/>
    <property type="match status" value="1"/>
</dbReference>
<evidence type="ECO:0000256" key="10">
    <source>
        <dbReference type="SAM" id="SignalP"/>
    </source>
</evidence>
<evidence type="ECO:0000256" key="5">
    <source>
        <dbReference type="ARBA" id="ARBA00022741"/>
    </source>
</evidence>